<evidence type="ECO:0000256" key="1">
    <source>
        <dbReference type="ARBA" id="ARBA00004127"/>
    </source>
</evidence>
<keyword evidence="5 7" id="KW-1133">Transmembrane helix</keyword>
<keyword evidence="4" id="KW-1278">Translocase</keyword>
<feature type="transmembrane region" description="Helical" evidence="7">
    <location>
        <begin position="20"/>
        <end position="38"/>
    </location>
</feature>
<dbReference type="Proteomes" id="UP000198625">
    <property type="component" value="Unassembled WGS sequence"/>
</dbReference>
<dbReference type="EMBL" id="FNQE01000042">
    <property type="protein sequence ID" value="SDZ36206.1"/>
    <property type="molecule type" value="Genomic_DNA"/>
</dbReference>
<evidence type="ECO:0000256" key="3">
    <source>
        <dbReference type="ARBA" id="ARBA00022692"/>
    </source>
</evidence>
<feature type="transmembrane region" description="Helical" evidence="7">
    <location>
        <begin position="99"/>
        <end position="117"/>
    </location>
</feature>
<evidence type="ECO:0000256" key="6">
    <source>
        <dbReference type="ARBA" id="ARBA00023136"/>
    </source>
</evidence>
<evidence type="ECO:0000256" key="2">
    <source>
        <dbReference type="ARBA" id="ARBA00022448"/>
    </source>
</evidence>
<feature type="transmembrane region" description="Helical" evidence="7">
    <location>
        <begin position="129"/>
        <end position="149"/>
    </location>
</feature>
<reference evidence="8 9" key="1">
    <citation type="submission" date="2016-10" db="EMBL/GenBank/DDBJ databases">
        <authorList>
            <person name="de Groot N.N."/>
        </authorList>
    </citation>
    <scope>NUCLEOTIDE SEQUENCE [LARGE SCALE GENOMIC DNA]</scope>
    <source>
        <strain evidence="8 9">DSM 21650</strain>
    </source>
</reference>
<evidence type="ECO:0000256" key="7">
    <source>
        <dbReference type="SAM" id="Phobius"/>
    </source>
</evidence>
<gene>
    <name evidence="8" type="ORF">SAMN05660462_02854</name>
</gene>
<sequence>MAGDSPKKIFIMGLWKDNPVFRQIIGICSALAVTNLMLNSLIMGLGLIFVTAFSELTVSIIRTFTPKHIRMMVQVLIISVFVIIVDIFLKAYYPEMSKALGPYVGLIITNCIIMGRCEAYAQKNPPLNSFLDGIASGTGYTLVLLSIAFVRELLGFGTIFGFKVLGDWWTNWTIMIMPPGAFFVLAVVIWIARSISSEKEENKGEVVKA</sequence>
<dbReference type="NCBIfam" id="NF009070">
    <property type="entry name" value="PRK12405.1"/>
    <property type="match status" value="1"/>
</dbReference>
<dbReference type="OrthoDB" id="9790976at2"/>
<accession>A0A1H3SDY1</accession>
<keyword evidence="8" id="KW-0830">Ubiquinone</keyword>
<organism evidence="8 9">
    <name type="scientific">Proteiniborus ethanoligenes</name>
    <dbReference type="NCBI Taxonomy" id="415015"/>
    <lineage>
        <taxon>Bacteria</taxon>
        <taxon>Bacillati</taxon>
        <taxon>Bacillota</taxon>
        <taxon>Clostridia</taxon>
        <taxon>Eubacteriales</taxon>
        <taxon>Proteiniborus</taxon>
    </lineage>
</organism>
<keyword evidence="3 7" id="KW-0812">Transmembrane</keyword>
<dbReference type="GO" id="GO:0012505">
    <property type="term" value="C:endomembrane system"/>
    <property type="evidence" value="ECO:0007669"/>
    <property type="project" value="UniProtKB-SubCell"/>
</dbReference>
<proteinExistence type="predicted"/>
<keyword evidence="6 7" id="KW-0472">Membrane</keyword>
<evidence type="ECO:0000313" key="8">
    <source>
        <dbReference type="EMBL" id="SDZ36206.1"/>
    </source>
</evidence>
<dbReference type="STRING" id="415015.SAMN05660462_02854"/>
<keyword evidence="9" id="KW-1185">Reference proteome</keyword>
<evidence type="ECO:0000256" key="5">
    <source>
        <dbReference type="ARBA" id="ARBA00022989"/>
    </source>
</evidence>
<dbReference type="PANTHER" id="PTHR30586:SF1">
    <property type="entry name" value="NA(+)-TRANSLOCATING NADH-QUINONE REDUCTASE SUBUNIT D"/>
    <property type="match status" value="1"/>
</dbReference>
<dbReference type="NCBIfam" id="NF006777">
    <property type="entry name" value="PRK09292.1"/>
    <property type="match status" value="1"/>
</dbReference>
<dbReference type="RefSeq" id="WP_091732732.1">
    <property type="nucleotide sequence ID" value="NZ_FNQE01000042.1"/>
</dbReference>
<dbReference type="AlphaFoldDB" id="A0A1H3SDY1"/>
<protein>
    <submittedName>
        <fullName evidence="8">Na+-transporting NADH:ubiquinone oxidoreductase subunit D</fullName>
    </submittedName>
</protein>
<name>A0A1H3SDY1_9FIRM</name>
<dbReference type="PANTHER" id="PTHR30586">
    <property type="entry name" value="ELECTRON TRANSPORT COMPLEX PROTEIN RNFE"/>
    <property type="match status" value="1"/>
</dbReference>
<dbReference type="Pfam" id="PF02508">
    <property type="entry name" value="Rnf-Nqr"/>
    <property type="match status" value="1"/>
</dbReference>
<evidence type="ECO:0000313" key="9">
    <source>
        <dbReference type="Proteomes" id="UP000198625"/>
    </source>
</evidence>
<keyword evidence="2" id="KW-0813">Transport</keyword>
<dbReference type="InterPro" id="IPR003667">
    <property type="entry name" value="NqrDE/RnfAE"/>
</dbReference>
<comment type="subcellular location">
    <subcellularLocation>
        <location evidence="1">Endomembrane system</location>
        <topology evidence="1">Multi-pass membrane protein</topology>
    </subcellularLocation>
</comment>
<evidence type="ECO:0000256" key="4">
    <source>
        <dbReference type="ARBA" id="ARBA00022967"/>
    </source>
</evidence>
<feature type="transmembrane region" description="Helical" evidence="7">
    <location>
        <begin position="73"/>
        <end position="93"/>
    </location>
</feature>
<dbReference type="GO" id="GO:0005886">
    <property type="term" value="C:plasma membrane"/>
    <property type="evidence" value="ECO:0007669"/>
    <property type="project" value="TreeGrafter"/>
</dbReference>
<feature type="transmembrane region" description="Helical" evidence="7">
    <location>
        <begin position="169"/>
        <end position="192"/>
    </location>
</feature>
<dbReference type="PIRSF" id="PIRSF006102">
    <property type="entry name" value="NQR_DE"/>
    <property type="match status" value="1"/>
</dbReference>